<reference evidence="26" key="1">
    <citation type="submission" date="2020-11" db="EMBL/GenBank/DDBJ databases">
        <authorList>
            <person name="Whitehead M."/>
        </authorList>
    </citation>
    <scope>NUCLEOTIDE SEQUENCE</scope>
    <source>
        <strain evidence="26">EGII</strain>
    </source>
</reference>
<evidence type="ECO:0000256" key="4">
    <source>
        <dbReference type="ARBA" id="ARBA00010617"/>
    </source>
</evidence>
<evidence type="ECO:0000256" key="16">
    <source>
        <dbReference type="ARBA" id="ARBA00023128"/>
    </source>
</evidence>
<evidence type="ECO:0000256" key="2">
    <source>
        <dbReference type="ARBA" id="ARBA00004637"/>
    </source>
</evidence>
<feature type="binding site" description="axial binding residue" evidence="25">
    <location>
        <position position="122"/>
    </location>
    <ligand>
        <name>heme</name>
        <dbReference type="ChEBI" id="CHEBI:30413"/>
    </ligand>
    <ligandPart>
        <name>Fe</name>
        <dbReference type="ChEBI" id="CHEBI:18248"/>
    </ligandPart>
</feature>
<proteinExistence type="inferred from homology"/>
<keyword evidence="27" id="KW-1185">Reference proteome</keyword>
<evidence type="ECO:0000256" key="13">
    <source>
        <dbReference type="ARBA" id="ARBA00023004"/>
    </source>
</evidence>
<evidence type="ECO:0000256" key="18">
    <source>
        <dbReference type="ARBA" id="ARBA00023166"/>
    </source>
</evidence>
<dbReference type="PRINTS" id="PR00385">
    <property type="entry name" value="P450"/>
</dbReference>
<evidence type="ECO:0000256" key="25">
    <source>
        <dbReference type="PIRSR" id="PIRSR602401-1"/>
    </source>
</evidence>
<comment type="pathway">
    <text evidence="3">Lipid metabolism; C21-steroid hormone metabolism.</text>
</comment>
<dbReference type="InterPro" id="IPR001128">
    <property type="entry name" value="Cyt_P450"/>
</dbReference>
<evidence type="ECO:0000256" key="22">
    <source>
        <dbReference type="ARBA" id="ARBA00032666"/>
    </source>
</evidence>
<comment type="subcellular location">
    <subcellularLocation>
        <location evidence="2">Mitochondrion inner membrane</location>
        <topology evidence="2">Peripheral membrane protein</topology>
    </subcellularLocation>
</comment>
<dbReference type="PANTHER" id="PTHR24279">
    <property type="entry name" value="CYTOCHROME P450"/>
    <property type="match status" value="1"/>
</dbReference>
<keyword evidence="19" id="KW-0753">Steroid metabolism</keyword>
<organism evidence="26 27">
    <name type="scientific">Ceratitis capitata</name>
    <name type="common">Mediterranean fruit fly</name>
    <name type="synonym">Tephritis capitata</name>
    <dbReference type="NCBI Taxonomy" id="7213"/>
    <lineage>
        <taxon>Eukaryota</taxon>
        <taxon>Metazoa</taxon>
        <taxon>Ecdysozoa</taxon>
        <taxon>Arthropoda</taxon>
        <taxon>Hexapoda</taxon>
        <taxon>Insecta</taxon>
        <taxon>Pterygota</taxon>
        <taxon>Neoptera</taxon>
        <taxon>Endopterygota</taxon>
        <taxon>Diptera</taxon>
        <taxon>Brachycera</taxon>
        <taxon>Muscomorpha</taxon>
        <taxon>Tephritoidea</taxon>
        <taxon>Tephritidae</taxon>
        <taxon>Ceratitis</taxon>
        <taxon>Ceratitis</taxon>
    </lineage>
</organism>
<dbReference type="Proteomes" id="UP000606786">
    <property type="component" value="Unassembled WGS sequence"/>
</dbReference>
<name>A0A811U2E3_CERCA</name>
<keyword evidence="13 25" id="KW-0408">Iron</keyword>
<dbReference type="AlphaFoldDB" id="A0A811U2E3"/>
<accession>A0A811U2E3</accession>
<evidence type="ECO:0000256" key="8">
    <source>
        <dbReference type="ARBA" id="ARBA00022617"/>
    </source>
</evidence>
<dbReference type="GO" id="GO:0008203">
    <property type="term" value="P:cholesterol metabolic process"/>
    <property type="evidence" value="ECO:0007669"/>
    <property type="project" value="UniProtKB-KW"/>
</dbReference>
<evidence type="ECO:0000256" key="5">
    <source>
        <dbReference type="ARBA" id="ARBA00012764"/>
    </source>
</evidence>
<evidence type="ECO:0000256" key="10">
    <source>
        <dbReference type="ARBA" id="ARBA00022792"/>
    </source>
</evidence>
<evidence type="ECO:0000256" key="3">
    <source>
        <dbReference type="ARBA" id="ARBA00005108"/>
    </source>
</evidence>
<evidence type="ECO:0000256" key="12">
    <source>
        <dbReference type="ARBA" id="ARBA00023002"/>
    </source>
</evidence>
<dbReference type="SUPFAM" id="SSF48264">
    <property type="entry name" value="Cytochrome P450"/>
    <property type="match status" value="1"/>
</dbReference>
<sequence length="177" mass="20109">MGILFTHPNTEMQERLAREMAANDGRGNMLVHGLIKESMRLYPIAPFIGRYLDTDANIGGYHIERNSLVLLSLYTAGREPKHFPDPETAKPERWQRNEETGELREVLQSHGSLPFAIGNRSCIGRRMAMKQMHCLLATVISNFKLECKNTTPIDCKLRLVTVPDQPLRLAIKLRDIA</sequence>
<evidence type="ECO:0000256" key="7">
    <source>
        <dbReference type="ARBA" id="ARBA00022548"/>
    </source>
</evidence>
<dbReference type="InterPro" id="IPR050479">
    <property type="entry name" value="CYP11_CYP27_families"/>
</dbReference>
<comment type="similarity">
    <text evidence="4">Belongs to the cytochrome P450 family.</text>
</comment>
<keyword evidence="17" id="KW-0472">Membrane</keyword>
<dbReference type="GO" id="GO:0008386">
    <property type="term" value="F:cholesterol monooxygenase (side-chain-cleaving) activity"/>
    <property type="evidence" value="ECO:0007669"/>
    <property type="project" value="UniProtKB-EC"/>
</dbReference>
<evidence type="ECO:0000256" key="9">
    <source>
        <dbReference type="ARBA" id="ARBA00022723"/>
    </source>
</evidence>
<keyword evidence="10" id="KW-0999">Mitochondrion inner membrane</keyword>
<dbReference type="EC" id="1.14.15.6" evidence="5"/>
<dbReference type="GO" id="GO:0034650">
    <property type="term" value="P:cortisol metabolic process"/>
    <property type="evidence" value="ECO:0007669"/>
    <property type="project" value="TreeGrafter"/>
</dbReference>
<keyword evidence="18" id="KW-1207">Sterol metabolism</keyword>
<keyword evidence="20" id="KW-0755">Steroidogenesis</keyword>
<dbReference type="GO" id="GO:0006700">
    <property type="term" value="P:C21-steroid hormone biosynthetic process"/>
    <property type="evidence" value="ECO:0007669"/>
    <property type="project" value="TreeGrafter"/>
</dbReference>
<evidence type="ECO:0000256" key="1">
    <source>
        <dbReference type="ARBA" id="ARBA00001971"/>
    </source>
</evidence>
<evidence type="ECO:0000256" key="19">
    <source>
        <dbReference type="ARBA" id="ARBA00023221"/>
    </source>
</evidence>
<comment type="cofactor">
    <cofactor evidence="1 25">
        <name>heme</name>
        <dbReference type="ChEBI" id="CHEBI:30413"/>
    </cofactor>
</comment>
<keyword evidence="11" id="KW-0809">Transit peptide</keyword>
<keyword evidence="16" id="KW-0496">Mitochondrion</keyword>
<evidence type="ECO:0000256" key="20">
    <source>
        <dbReference type="ARBA" id="ARBA00023250"/>
    </source>
</evidence>
<evidence type="ECO:0000256" key="15">
    <source>
        <dbReference type="ARBA" id="ARBA00023098"/>
    </source>
</evidence>
<dbReference type="EMBL" id="CAJHJT010000001">
    <property type="protein sequence ID" value="CAD6991435.1"/>
    <property type="molecule type" value="Genomic_DNA"/>
</dbReference>
<dbReference type="Gene3D" id="1.10.630.10">
    <property type="entry name" value="Cytochrome P450"/>
    <property type="match status" value="1"/>
</dbReference>
<dbReference type="PRINTS" id="PR00463">
    <property type="entry name" value="EP450I"/>
</dbReference>
<dbReference type="InterPro" id="IPR002401">
    <property type="entry name" value="Cyt_P450_E_grp-I"/>
</dbReference>
<keyword evidence="14" id="KW-0503">Monooxygenase</keyword>
<comment type="caution">
    <text evidence="26">The sequence shown here is derived from an EMBL/GenBank/DDBJ whole genome shotgun (WGS) entry which is preliminary data.</text>
</comment>
<dbReference type="InterPro" id="IPR036396">
    <property type="entry name" value="Cyt_P450_sf"/>
</dbReference>
<keyword evidence="15" id="KW-0443">Lipid metabolism</keyword>
<dbReference type="Pfam" id="PF00067">
    <property type="entry name" value="p450"/>
    <property type="match status" value="1"/>
</dbReference>
<keyword evidence="8 25" id="KW-0349">Heme</keyword>
<dbReference type="GO" id="GO:0006704">
    <property type="term" value="P:glucocorticoid biosynthetic process"/>
    <property type="evidence" value="ECO:0007669"/>
    <property type="project" value="TreeGrafter"/>
</dbReference>
<evidence type="ECO:0000256" key="6">
    <source>
        <dbReference type="ARBA" id="ARBA00019844"/>
    </source>
</evidence>
<evidence type="ECO:0000256" key="11">
    <source>
        <dbReference type="ARBA" id="ARBA00022946"/>
    </source>
</evidence>
<evidence type="ECO:0000313" key="26">
    <source>
        <dbReference type="EMBL" id="CAD6991435.1"/>
    </source>
</evidence>
<dbReference type="GO" id="GO:0071375">
    <property type="term" value="P:cellular response to peptide hormone stimulus"/>
    <property type="evidence" value="ECO:0007669"/>
    <property type="project" value="TreeGrafter"/>
</dbReference>
<evidence type="ECO:0000256" key="23">
    <source>
        <dbReference type="ARBA" id="ARBA00033274"/>
    </source>
</evidence>
<dbReference type="PANTHER" id="PTHR24279:SF3">
    <property type="entry name" value="CHOLESTEROL SIDE-CHAIN CLEAVAGE ENZYME, MITOCHONDRIAL"/>
    <property type="match status" value="1"/>
</dbReference>
<evidence type="ECO:0000313" key="27">
    <source>
        <dbReference type="Proteomes" id="UP000606786"/>
    </source>
</evidence>
<gene>
    <name evidence="26" type="ORF">CCAP1982_LOCUS361</name>
</gene>
<dbReference type="GO" id="GO:0020037">
    <property type="term" value="F:heme binding"/>
    <property type="evidence" value="ECO:0007669"/>
    <property type="project" value="InterPro"/>
</dbReference>
<dbReference type="OrthoDB" id="3945418at2759"/>
<evidence type="ECO:0000256" key="14">
    <source>
        <dbReference type="ARBA" id="ARBA00023033"/>
    </source>
</evidence>
<evidence type="ECO:0000256" key="21">
    <source>
        <dbReference type="ARBA" id="ARBA00030343"/>
    </source>
</evidence>
<keyword evidence="9 25" id="KW-0479">Metal-binding</keyword>
<dbReference type="GO" id="GO:0005506">
    <property type="term" value="F:iron ion binding"/>
    <property type="evidence" value="ECO:0007669"/>
    <property type="project" value="InterPro"/>
</dbReference>
<protein>
    <recommendedName>
        <fullName evidence="6">Cholesterol side-chain cleavage enzyme, mitochondrial</fullName>
        <ecNumber evidence="5">1.14.15.6</ecNumber>
    </recommendedName>
    <alternativeName>
        <fullName evidence="21">CYPXIA1</fullName>
    </alternativeName>
    <alternativeName>
        <fullName evidence="23">Cholesterol desmolase</fullName>
    </alternativeName>
    <alternativeName>
        <fullName evidence="22">Cytochrome P450 11A1</fullName>
    </alternativeName>
    <alternativeName>
        <fullName evidence="24">Cytochrome P450(scc)</fullName>
    </alternativeName>
</protein>
<evidence type="ECO:0000256" key="24">
    <source>
        <dbReference type="ARBA" id="ARBA00033394"/>
    </source>
</evidence>
<evidence type="ECO:0000256" key="17">
    <source>
        <dbReference type="ARBA" id="ARBA00023136"/>
    </source>
</evidence>
<keyword evidence="12" id="KW-0560">Oxidoreductase</keyword>
<dbReference type="GO" id="GO:0005743">
    <property type="term" value="C:mitochondrial inner membrane"/>
    <property type="evidence" value="ECO:0007669"/>
    <property type="project" value="UniProtKB-SubCell"/>
</dbReference>
<keyword evidence="7" id="KW-0153">Cholesterol metabolism</keyword>